<gene>
    <name evidence="10" type="ORF">AWM70_07100</name>
</gene>
<dbReference type="Pfam" id="PF01035">
    <property type="entry name" value="DNA_binding_1"/>
    <property type="match status" value="1"/>
</dbReference>
<feature type="domain" description="Methylated-DNA-[protein]-cysteine S-methyltransferase DNA binding" evidence="9">
    <location>
        <begin position="91"/>
        <end position="171"/>
    </location>
</feature>
<dbReference type="Gene3D" id="1.10.10.10">
    <property type="entry name" value="Winged helix-like DNA-binding domain superfamily/Winged helix DNA-binding domain"/>
    <property type="match status" value="1"/>
</dbReference>
<dbReference type="PANTHER" id="PTHR10815">
    <property type="entry name" value="METHYLATED-DNA--PROTEIN-CYSTEINE METHYLTRANSFERASE"/>
    <property type="match status" value="1"/>
</dbReference>
<evidence type="ECO:0000313" key="10">
    <source>
        <dbReference type="EMBL" id="ANS74377.1"/>
    </source>
</evidence>
<comment type="catalytic activity">
    <reaction evidence="8">
        <text>a 6-O-methyl-2'-deoxyguanosine in DNA + L-cysteinyl-[protein] = S-methyl-L-cysteinyl-[protein] + a 2'-deoxyguanosine in DNA</text>
        <dbReference type="Rhea" id="RHEA:24000"/>
        <dbReference type="Rhea" id="RHEA-COMP:10131"/>
        <dbReference type="Rhea" id="RHEA-COMP:10132"/>
        <dbReference type="Rhea" id="RHEA-COMP:11367"/>
        <dbReference type="Rhea" id="RHEA-COMP:11368"/>
        <dbReference type="ChEBI" id="CHEBI:29950"/>
        <dbReference type="ChEBI" id="CHEBI:82612"/>
        <dbReference type="ChEBI" id="CHEBI:85445"/>
        <dbReference type="ChEBI" id="CHEBI:85448"/>
        <dbReference type="EC" id="2.1.1.63"/>
    </reaction>
</comment>
<evidence type="ECO:0000256" key="6">
    <source>
        <dbReference type="ARBA" id="ARBA00022763"/>
    </source>
</evidence>
<dbReference type="STRING" id="1462996.AWM70_07100"/>
<dbReference type="EMBL" id="CP014167">
    <property type="protein sequence ID" value="ANS74377.1"/>
    <property type="molecule type" value="Genomic_DNA"/>
</dbReference>
<keyword evidence="6" id="KW-0227">DNA damage</keyword>
<dbReference type="KEGG" id="pyg:AWM70_07100"/>
<evidence type="ECO:0000256" key="4">
    <source>
        <dbReference type="ARBA" id="ARBA00022603"/>
    </source>
</evidence>
<reference evidence="10 11" key="1">
    <citation type="submission" date="2016-01" db="EMBL/GenBank/DDBJ databases">
        <title>Complete Genome Sequence of Paenibacillus yonginensis DCY84, a novel Plant Growth-Promoting Bacteria with Elicitation of Induced Systemic Resistance.</title>
        <authorList>
            <person name="Kim Y.J."/>
            <person name="Yang D.C."/>
            <person name="Sukweenadhi J."/>
        </authorList>
    </citation>
    <scope>NUCLEOTIDE SEQUENCE [LARGE SCALE GENOMIC DNA]</scope>
    <source>
        <strain evidence="10 11">DCY84</strain>
    </source>
</reference>
<dbReference type="PROSITE" id="PS00374">
    <property type="entry name" value="MGMT"/>
    <property type="match status" value="1"/>
</dbReference>
<evidence type="ECO:0000256" key="8">
    <source>
        <dbReference type="ARBA" id="ARBA00049348"/>
    </source>
</evidence>
<keyword evidence="7" id="KW-0234">DNA repair</keyword>
<evidence type="ECO:0000256" key="1">
    <source>
        <dbReference type="ARBA" id="ARBA00001286"/>
    </source>
</evidence>
<dbReference type="InterPro" id="IPR036388">
    <property type="entry name" value="WH-like_DNA-bd_sf"/>
</dbReference>
<dbReference type="GO" id="GO:0006281">
    <property type="term" value="P:DNA repair"/>
    <property type="evidence" value="ECO:0007669"/>
    <property type="project" value="UniProtKB-KW"/>
</dbReference>
<accession>A0A1B1MYY1</accession>
<evidence type="ECO:0000256" key="5">
    <source>
        <dbReference type="ARBA" id="ARBA00022679"/>
    </source>
</evidence>
<dbReference type="CDD" id="cd06445">
    <property type="entry name" value="ATase"/>
    <property type="match status" value="1"/>
</dbReference>
<dbReference type="Proteomes" id="UP000092573">
    <property type="component" value="Chromosome"/>
</dbReference>
<dbReference type="AlphaFoldDB" id="A0A1B1MYY1"/>
<name>A0A1B1MYY1_9BACL</name>
<keyword evidence="5 10" id="KW-0808">Transferase</keyword>
<proteinExistence type="inferred from homology"/>
<evidence type="ECO:0000313" key="11">
    <source>
        <dbReference type="Proteomes" id="UP000092573"/>
    </source>
</evidence>
<dbReference type="InterPro" id="IPR001497">
    <property type="entry name" value="MethylDNA_cys_MeTrfase_AS"/>
</dbReference>
<comment type="catalytic activity">
    <reaction evidence="1">
        <text>a 4-O-methyl-thymidine in DNA + L-cysteinyl-[protein] = a thymidine in DNA + S-methyl-L-cysteinyl-[protein]</text>
        <dbReference type="Rhea" id="RHEA:53428"/>
        <dbReference type="Rhea" id="RHEA-COMP:10131"/>
        <dbReference type="Rhea" id="RHEA-COMP:10132"/>
        <dbReference type="Rhea" id="RHEA-COMP:13555"/>
        <dbReference type="Rhea" id="RHEA-COMP:13556"/>
        <dbReference type="ChEBI" id="CHEBI:29950"/>
        <dbReference type="ChEBI" id="CHEBI:82612"/>
        <dbReference type="ChEBI" id="CHEBI:137386"/>
        <dbReference type="ChEBI" id="CHEBI:137387"/>
        <dbReference type="EC" id="2.1.1.63"/>
    </reaction>
</comment>
<dbReference type="GO" id="GO:0003908">
    <property type="term" value="F:methylated-DNA-[protein]-cysteine S-methyltransferase activity"/>
    <property type="evidence" value="ECO:0007669"/>
    <property type="project" value="UniProtKB-EC"/>
</dbReference>
<organism evidence="10 11">
    <name type="scientific">Paenibacillus yonginensis</name>
    <dbReference type="NCBI Taxonomy" id="1462996"/>
    <lineage>
        <taxon>Bacteria</taxon>
        <taxon>Bacillati</taxon>
        <taxon>Bacillota</taxon>
        <taxon>Bacilli</taxon>
        <taxon>Bacillales</taxon>
        <taxon>Paenibacillaceae</taxon>
        <taxon>Paenibacillus</taxon>
    </lineage>
</organism>
<sequence length="184" mass="20615">MSRSVVYWAETEPGEDSWTLLATEQGICRVLYPGDSPDRWSSWLKRLAPGAELEENRAAITRFGIFELWDDYFKGKPVSFDSVPLDGFGTPFQLEVWSKLQQIPYGTVWTYRELAASIGRPQAVRAVGTANGANPLPVLVPCHRVIGSNRTLVGYRGGLAMKERLLQLEGVVAVEPKGHERFRH</sequence>
<dbReference type="SUPFAM" id="SSF53155">
    <property type="entry name" value="Methylated DNA-protein cysteine methyltransferase domain"/>
    <property type="match status" value="1"/>
</dbReference>
<keyword evidence="4 10" id="KW-0489">Methyltransferase</keyword>
<evidence type="ECO:0000256" key="2">
    <source>
        <dbReference type="ARBA" id="ARBA00008711"/>
    </source>
</evidence>
<dbReference type="InterPro" id="IPR036217">
    <property type="entry name" value="MethylDNA_cys_MeTrfase_DNAb"/>
</dbReference>
<dbReference type="RefSeq" id="WP_068694996.1">
    <property type="nucleotide sequence ID" value="NZ_CP014167.1"/>
</dbReference>
<dbReference type="FunFam" id="1.10.10.10:FF:000214">
    <property type="entry name" value="Methylated-DNA--protein-cysteine methyltransferase"/>
    <property type="match status" value="1"/>
</dbReference>
<dbReference type="SUPFAM" id="SSF46767">
    <property type="entry name" value="Methylated DNA-protein cysteine methyltransferase, C-terminal domain"/>
    <property type="match status" value="1"/>
</dbReference>
<dbReference type="InterPro" id="IPR014048">
    <property type="entry name" value="MethylDNA_cys_MeTrfase_DNA-bd"/>
</dbReference>
<dbReference type="OrthoDB" id="9802228at2"/>
<evidence type="ECO:0000256" key="7">
    <source>
        <dbReference type="ARBA" id="ARBA00023204"/>
    </source>
</evidence>
<dbReference type="NCBIfam" id="TIGR00589">
    <property type="entry name" value="ogt"/>
    <property type="match status" value="1"/>
</dbReference>
<evidence type="ECO:0000256" key="3">
    <source>
        <dbReference type="ARBA" id="ARBA00011918"/>
    </source>
</evidence>
<keyword evidence="11" id="KW-1185">Reference proteome</keyword>
<dbReference type="GO" id="GO:0032259">
    <property type="term" value="P:methylation"/>
    <property type="evidence" value="ECO:0007669"/>
    <property type="project" value="UniProtKB-KW"/>
</dbReference>
<comment type="similarity">
    <text evidence="2">Belongs to the MGMT family.</text>
</comment>
<protein>
    <recommendedName>
        <fullName evidence="3">methylated-DNA--[protein]-cysteine S-methyltransferase</fullName>
        <ecNumber evidence="3">2.1.1.63</ecNumber>
    </recommendedName>
</protein>
<evidence type="ECO:0000259" key="9">
    <source>
        <dbReference type="Pfam" id="PF01035"/>
    </source>
</evidence>
<dbReference type="InterPro" id="IPR036631">
    <property type="entry name" value="MGMT_N_sf"/>
</dbReference>
<dbReference type="EC" id="2.1.1.63" evidence="3"/>
<dbReference type="PANTHER" id="PTHR10815:SF12">
    <property type="entry name" value="METHYLATED-DNA--PROTEIN-CYSTEINE METHYLTRANSFERASE, INDUCIBLE"/>
    <property type="match status" value="1"/>
</dbReference>